<dbReference type="PANTHER" id="PTHR34066:SF1">
    <property type="entry name" value="DUF1764 FAMILY PROTEIN"/>
    <property type="match status" value="1"/>
</dbReference>
<evidence type="ECO:0000313" key="3">
    <source>
        <dbReference type="Proteomes" id="UP001279734"/>
    </source>
</evidence>
<feature type="region of interest" description="Disordered" evidence="1">
    <location>
        <begin position="1"/>
        <end position="122"/>
    </location>
</feature>
<comment type="caution">
    <text evidence="2">The sequence shown here is derived from an EMBL/GenBank/DDBJ whole genome shotgun (WGS) entry which is preliminary data.</text>
</comment>
<reference evidence="2" key="1">
    <citation type="submission" date="2023-05" db="EMBL/GenBank/DDBJ databases">
        <title>Nepenthes gracilis genome sequencing.</title>
        <authorList>
            <person name="Fukushima K."/>
        </authorList>
    </citation>
    <scope>NUCLEOTIDE SEQUENCE</scope>
    <source>
        <strain evidence="2">SING2019-196</strain>
    </source>
</reference>
<dbReference type="AlphaFoldDB" id="A0AAD3P3N1"/>
<evidence type="ECO:0000256" key="1">
    <source>
        <dbReference type="SAM" id="MobiDB-lite"/>
    </source>
</evidence>
<dbReference type="InterPro" id="IPR013885">
    <property type="entry name" value="DUF1764_euk"/>
</dbReference>
<evidence type="ECO:0008006" key="4">
    <source>
        <dbReference type="Google" id="ProtNLM"/>
    </source>
</evidence>
<proteinExistence type="predicted"/>
<name>A0AAD3P3N1_NEPGR</name>
<evidence type="ECO:0000313" key="2">
    <source>
        <dbReference type="EMBL" id="GMG99098.1"/>
    </source>
</evidence>
<protein>
    <recommendedName>
        <fullName evidence="4">DUF1764 domain-containing protein</fullName>
    </recommendedName>
</protein>
<sequence>MENGKSSKTPKKAHDGIEEISTVTMQKKTSSKASHVPKEETFMEQGKRSKTPKKAHDEIDQIFSNRKRKNHQEQEKAKRAEHNVDENAEKTKKKKKKNNGIKERLFADTHPQPRKRTKDGLSVYTEEELGINRQDAGGTPLCPFDCSCCF</sequence>
<keyword evidence="3" id="KW-1185">Reference proteome</keyword>
<feature type="compositionally biased region" description="Basic and acidic residues" evidence="1">
    <location>
        <begin position="71"/>
        <end position="90"/>
    </location>
</feature>
<dbReference type="Pfam" id="PF08576">
    <property type="entry name" value="DUF1764"/>
    <property type="match status" value="1"/>
</dbReference>
<feature type="compositionally biased region" description="Polar residues" evidence="1">
    <location>
        <begin position="21"/>
        <end position="33"/>
    </location>
</feature>
<feature type="compositionally biased region" description="Basic and acidic residues" evidence="1">
    <location>
        <begin position="36"/>
        <end position="47"/>
    </location>
</feature>
<accession>A0AAD3P3N1</accession>
<organism evidence="2 3">
    <name type="scientific">Nepenthes gracilis</name>
    <name type="common">Slender pitcher plant</name>
    <dbReference type="NCBI Taxonomy" id="150966"/>
    <lineage>
        <taxon>Eukaryota</taxon>
        <taxon>Viridiplantae</taxon>
        <taxon>Streptophyta</taxon>
        <taxon>Embryophyta</taxon>
        <taxon>Tracheophyta</taxon>
        <taxon>Spermatophyta</taxon>
        <taxon>Magnoliopsida</taxon>
        <taxon>eudicotyledons</taxon>
        <taxon>Gunneridae</taxon>
        <taxon>Pentapetalae</taxon>
        <taxon>Caryophyllales</taxon>
        <taxon>Nepenthaceae</taxon>
        <taxon>Nepenthes</taxon>
    </lineage>
</organism>
<dbReference type="PANTHER" id="PTHR34066">
    <property type="entry name" value="GROWTH FACTOR 2"/>
    <property type="match status" value="1"/>
</dbReference>
<dbReference type="EMBL" id="BSYO01000001">
    <property type="protein sequence ID" value="GMG99098.1"/>
    <property type="molecule type" value="Genomic_DNA"/>
</dbReference>
<dbReference type="Proteomes" id="UP001279734">
    <property type="component" value="Unassembled WGS sequence"/>
</dbReference>
<gene>
    <name evidence="2" type="ORF">Nepgr_000938</name>
</gene>